<dbReference type="RefSeq" id="WP_179508966.1">
    <property type="nucleotide sequence ID" value="NZ_JACCBY010000003.1"/>
</dbReference>
<comment type="caution">
    <text evidence="1">The sequence shown here is derived from an EMBL/GenBank/DDBJ whole genome shotgun (WGS) entry which is preliminary data.</text>
</comment>
<dbReference type="Pfam" id="PF16826">
    <property type="entry name" value="DUF5076"/>
    <property type="match status" value="1"/>
</dbReference>
<evidence type="ECO:0000313" key="1">
    <source>
        <dbReference type="EMBL" id="NYD90480.1"/>
    </source>
</evidence>
<dbReference type="AlphaFoldDB" id="A0A7Y9FND3"/>
<evidence type="ECO:0008006" key="3">
    <source>
        <dbReference type="Google" id="ProtNLM"/>
    </source>
</evidence>
<organism evidence="1 2">
    <name type="scientific">Sphingomonas melonis</name>
    <dbReference type="NCBI Taxonomy" id="152682"/>
    <lineage>
        <taxon>Bacteria</taxon>
        <taxon>Pseudomonadati</taxon>
        <taxon>Pseudomonadota</taxon>
        <taxon>Alphaproteobacteria</taxon>
        <taxon>Sphingomonadales</taxon>
        <taxon>Sphingomonadaceae</taxon>
        <taxon>Sphingomonas</taxon>
    </lineage>
</organism>
<accession>A0A7Y9FND3</accession>
<reference evidence="1 2" key="1">
    <citation type="submission" date="2020-07" db="EMBL/GenBank/DDBJ databases">
        <authorList>
            <person name="Partida-Martinez L."/>
            <person name="Huntemann M."/>
            <person name="Clum A."/>
            <person name="Wang J."/>
            <person name="Palaniappan K."/>
            <person name="Ritter S."/>
            <person name="Chen I.-M."/>
            <person name="Stamatis D."/>
            <person name="Reddy T."/>
            <person name="O'Malley R."/>
            <person name="Daum C."/>
            <person name="Shapiro N."/>
            <person name="Ivanova N."/>
            <person name="Kyrpides N."/>
            <person name="Woyke T."/>
        </authorList>
    </citation>
    <scope>NUCLEOTIDE SEQUENCE [LARGE SCALE GENOMIC DNA]</scope>
    <source>
        <strain evidence="1 2">AS2.3</strain>
    </source>
</reference>
<sequence length="107" mass="11011">MTQAKPREVPLSAIPDIGAKSAEVARIWITDRSGSTVVIDPGVLADAEMFGVLMADTIGHAAKAHAQALGMAEEEAAALIWCGLDAARPELDPDAVATIANHPGGLN</sequence>
<gene>
    <name evidence="1" type="ORF">HD841_002277</name>
</gene>
<name>A0A7Y9FND3_9SPHN</name>
<protein>
    <recommendedName>
        <fullName evidence="3">DUF5076 domain-containing protein</fullName>
    </recommendedName>
</protein>
<reference evidence="1 2" key="2">
    <citation type="submission" date="2020-08" db="EMBL/GenBank/DDBJ databases">
        <title>The Agave Microbiome: Exploring the role of microbial communities in plant adaptations to desert environments.</title>
        <authorList>
            <person name="Partida-Martinez L.P."/>
        </authorList>
    </citation>
    <scope>NUCLEOTIDE SEQUENCE [LARGE SCALE GENOMIC DNA]</scope>
    <source>
        <strain evidence="1 2">AS2.3</strain>
    </source>
</reference>
<dbReference type="InterPro" id="IPR031796">
    <property type="entry name" value="DUF5076"/>
</dbReference>
<dbReference type="Proteomes" id="UP000517753">
    <property type="component" value="Unassembled WGS sequence"/>
</dbReference>
<proteinExistence type="predicted"/>
<evidence type="ECO:0000313" key="2">
    <source>
        <dbReference type="Proteomes" id="UP000517753"/>
    </source>
</evidence>
<dbReference type="Gene3D" id="3.30.2370.10">
    <property type="entry name" value="putative pyruvate dehydrogenase"/>
    <property type="match status" value="1"/>
</dbReference>
<dbReference type="EMBL" id="JACCBY010000003">
    <property type="protein sequence ID" value="NYD90480.1"/>
    <property type="molecule type" value="Genomic_DNA"/>
</dbReference>
<keyword evidence="2" id="KW-1185">Reference proteome</keyword>